<sequence length="111" mass="13040">MYLVLALLVTPDCLAERDELRVALELLDEAGKQVRPADLRAFLAYQRLIAQRLFSSRRHEREWGRKLARLRRRSRRQAHRLRRCQTMLGQCQTKLEALTALEKSLNHHGVP</sequence>
<dbReference type="KEGG" id="meiy:MIN45_P1212"/>
<dbReference type="EMBL" id="AP024718">
    <property type="protein sequence ID" value="BCX88842.1"/>
    <property type="molecule type" value="Genomic_DNA"/>
</dbReference>
<name>A0AAU9C5R0_9GAMM</name>
<reference evidence="2" key="1">
    <citation type="journal article" date="2024" name="Int. J. Syst. Evol. Microbiol.">
        <title>Methylomarinovum tepidoasis sp. nov., a moderately thermophilic methanotroph of the family Methylothermaceae isolated from a deep-sea hydrothermal field.</title>
        <authorList>
            <person name="Hirayama H."/>
            <person name="Takaki Y."/>
            <person name="Abe M."/>
            <person name="Miyazaki M."/>
            <person name="Uematsu K."/>
            <person name="Matsui Y."/>
            <person name="Takai K."/>
        </authorList>
    </citation>
    <scope>NUCLEOTIDE SEQUENCE [LARGE SCALE GENOMIC DNA]</scope>
    <source>
        <strain evidence="2">IN45</strain>
    </source>
</reference>
<evidence type="ECO:0000313" key="1">
    <source>
        <dbReference type="EMBL" id="BCX88842.1"/>
    </source>
</evidence>
<keyword evidence="2" id="KW-1185">Reference proteome</keyword>
<gene>
    <name evidence="1" type="ORF">MIN45_P1212</name>
</gene>
<accession>A0AAU9C5R0</accession>
<organism evidence="1 2">
    <name type="scientific">Methylomarinovum tepidoasis</name>
    <dbReference type="NCBI Taxonomy" id="2840183"/>
    <lineage>
        <taxon>Bacteria</taxon>
        <taxon>Pseudomonadati</taxon>
        <taxon>Pseudomonadota</taxon>
        <taxon>Gammaproteobacteria</taxon>
        <taxon>Methylococcales</taxon>
        <taxon>Methylothermaceae</taxon>
        <taxon>Methylomarinovum</taxon>
    </lineage>
</organism>
<evidence type="ECO:0000313" key="2">
    <source>
        <dbReference type="Proteomes" id="UP001321450"/>
    </source>
</evidence>
<protein>
    <submittedName>
        <fullName evidence="1">Uncharacterized protein</fullName>
    </submittedName>
</protein>
<proteinExistence type="predicted"/>
<dbReference type="Proteomes" id="UP001321450">
    <property type="component" value="Chromosome"/>
</dbReference>
<dbReference type="AlphaFoldDB" id="A0AAU9C5R0"/>